<gene>
    <name evidence="3" type="ORF">I2H38_05100</name>
</gene>
<dbReference type="Pfam" id="PF13473">
    <property type="entry name" value="Cupredoxin_1"/>
    <property type="match status" value="1"/>
</dbReference>
<dbReference type="RefSeq" id="WP_196270751.1">
    <property type="nucleotide sequence ID" value="NZ_JADQDO010000002.1"/>
</dbReference>
<dbReference type="AlphaFoldDB" id="A0A931BQ65"/>
<dbReference type="Gene3D" id="2.60.40.420">
    <property type="entry name" value="Cupredoxins - blue copper proteins"/>
    <property type="match status" value="1"/>
</dbReference>
<evidence type="ECO:0000259" key="2">
    <source>
        <dbReference type="Pfam" id="PF13473"/>
    </source>
</evidence>
<keyword evidence="1" id="KW-0732">Signal</keyword>
<name>A0A931BQ65_9HYPH</name>
<dbReference type="EMBL" id="JADQDO010000002">
    <property type="protein sequence ID" value="MBF9232754.1"/>
    <property type="molecule type" value="Genomic_DNA"/>
</dbReference>
<evidence type="ECO:0000313" key="3">
    <source>
        <dbReference type="EMBL" id="MBF9232754.1"/>
    </source>
</evidence>
<protein>
    <submittedName>
        <fullName evidence="3">Cupredoxin domain-containing protein</fullName>
    </submittedName>
</protein>
<dbReference type="PANTHER" id="PTHR36507">
    <property type="entry name" value="BLL1555 PROTEIN"/>
    <property type="match status" value="1"/>
</dbReference>
<dbReference type="InterPro" id="IPR008972">
    <property type="entry name" value="Cupredoxin"/>
</dbReference>
<accession>A0A931BQ65</accession>
<feature type="chain" id="PRO_5036819505" evidence="1">
    <location>
        <begin position="28"/>
        <end position="110"/>
    </location>
</feature>
<dbReference type="InterPro" id="IPR028096">
    <property type="entry name" value="EfeO_Cupredoxin"/>
</dbReference>
<keyword evidence="4" id="KW-1185">Reference proteome</keyword>
<evidence type="ECO:0000256" key="1">
    <source>
        <dbReference type="SAM" id="SignalP"/>
    </source>
</evidence>
<feature type="signal peptide" evidence="1">
    <location>
        <begin position="1"/>
        <end position="27"/>
    </location>
</feature>
<evidence type="ECO:0000313" key="4">
    <source>
        <dbReference type="Proteomes" id="UP000599312"/>
    </source>
</evidence>
<feature type="domain" description="EfeO-type cupredoxin-like" evidence="2">
    <location>
        <begin position="12"/>
        <end position="105"/>
    </location>
</feature>
<reference evidence="3" key="1">
    <citation type="submission" date="2020-11" db="EMBL/GenBank/DDBJ databases">
        <authorList>
            <person name="Kim M.K."/>
        </authorList>
    </citation>
    <scope>NUCLEOTIDE SEQUENCE</scope>
    <source>
        <strain evidence="3">BT350</strain>
    </source>
</reference>
<dbReference type="Proteomes" id="UP000599312">
    <property type="component" value="Unassembled WGS sequence"/>
</dbReference>
<proteinExistence type="predicted"/>
<organism evidence="3 4">
    <name type="scientific">Microvirga alba</name>
    <dbReference type="NCBI Taxonomy" id="2791025"/>
    <lineage>
        <taxon>Bacteria</taxon>
        <taxon>Pseudomonadati</taxon>
        <taxon>Pseudomonadota</taxon>
        <taxon>Alphaproteobacteria</taxon>
        <taxon>Hyphomicrobiales</taxon>
        <taxon>Methylobacteriaceae</taxon>
        <taxon>Microvirga</taxon>
    </lineage>
</organism>
<dbReference type="InterPro" id="IPR052721">
    <property type="entry name" value="ET_Amicyanin"/>
</dbReference>
<dbReference type="SUPFAM" id="SSF49503">
    <property type="entry name" value="Cupredoxins"/>
    <property type="match status" value="1"/>
</dbReference>
<dbReference type="PANTHER" id="PTHR36507:SF1">
    <property type="entry name" value="BLL1555 PROTEIN"/>
    <property type="match status" value="1"/>
</dbReference>
<sequence>MTYGQRNLYRISLAAALALASVASANADVIHVKVSGFAFVPAQISARVGDTIEWVNGDFFSHTATARDGTWDVPLPAGRAGALTVKKAGPIDYYCRYHPNMIGRIDVMKR</sequence>
<comment type="caution">
    <text evidence="3">The sequence shown here is derived from an EMBL/GenBank/DDBJ whole genome shotgun (WGS) entry which is preliminary data.</text>
</comment>